<reference evidence="4 5" key="1">
    <citation type="journal article" date="2014" name="Int. J. Syst. Evol. Microbiol.">
        <title>Bradyrhizobium ottawaense sp. nov., a symbiotic nitrogen fixing bacterium from root nodules of soybeans in Canada.</title>
        <authorList>
            <person name="Yu X."/>
            <person name="Cloutier S."/>
            <person name="Tambong J.T."/>
            <person name="Bromfield E.S."/>
        </authorList>
    </citation>
    <scope>NUCLEOTIDE SEQUENCE [LARGE SCALE GENOMIC DNA]</scope>
    <source>
        <strain evidence="4 5">OO99</strain>
    </source>
</reference>
<dbReference type="SUPFAM" id="SSF52172">
    <property type="entry name" value="CheY-like"/>
    <property type="match status" value="1"/>
</dbReference>
<accession>A0A2U8PJW1</accession>
<evidence type="ECO:0000313" key="4">
    <source>
        <dbReference type="EMBL" id="AWL98043.1"/>
    </source>
</evidence>
<dbReference type="Gene3D" id="3.40.50.2300">
    <property type="match status" value="1"/>
</dbReference>
<dbReference type="EMBL" id="CP029425">
    <property type="protein sequence ID" value="AWL98043.1"/>
    <property type="molecule type" value="Genomic_DNA"/>
</dbReference>
<name>A0A2U8PJW1_9BRAD</name>
<dbReference type="AlphaFoldDB" id="A0A2U8PJW1"/>
<dbReference type="SMART" id="SM00448">
    <property type="entry name" value="REC"/>
    <property type="match status" value="1"/>
</dbReference>
<reference evidence="4 5" key="2">
    <citation type="journal article" date="2017" name="Syst. Appl. Microbiol.">
        <title>Soybeans inoculated with root zone soils of Canadian native legumes harbour diverse and novel Bradyrhizobium spp. that possess agricultural potential.</title>
        <authorList>
            <person name="Bromfield E.S.P."/>
            <person name="Cloutier S."/>
            <person name="Tambong J.T."/>
            <person name="Tran Thi T.V."/>
        </authorList>
    </citation>
    <scope>NUCLEOTIDE SEQUENCE [LARGE SCALE GENOMIC DNA]</scope>
    <source>
        <strain evidence="4 5">OO99</strain>
    </source>
</reference>
<dbReference type="GO" id="GO:0000160">
    <property type="term" value="P:phosphorelay signal transduction system"/>
    <property type="evidence" value="ECO:0007669"/>
    <property type="project" value="InterPro"/>
</dbReference>
<dbReference type="CDD" id="cd00156">
    <property type="entry name" value="REC"/>
    <property type="match status" value="1"/>
</dbReference>
<dbReference type="KEGG" id="bot:CIT37_12890"/>
<dbReference type="PANTHER" id="PTHR44591:SF21">
    <property type="entry name" value="TWO-COMPONENT RESPONSE REGULATOR"/>
    <property type="match status" value="1"/>
</dbReference>
<gene>
    <name evidence="4" type="ORF">CIT37_12890</name>
</gene>
<dbReference type="PANTHER" id="PTHR44591">
    <property type="entry name" value="STRESS RESPONSE REGULATOR PROTEIN 1"/>
    <property type="match status" value="1"/>
</dbReference>
<evidence type="ECO:0000256" key="1">
    <source>
        <dbReference type="ARBA" id="ARBA00022553"/>
    </source>
</evidence>
<sequence>MVVEDEPLVREFIADALSDGGFQTELAASGTEAVQLLRANVGKYRALITDINMPGPLKGWDVAREARELNPEIPVVYMTGDAAHQWPSMGVPNSLLLRKPFAPAQVVTAVASLLNSVSTSGNSMLP</sequence>
<dbReference type="Pfam" id="PF00072">
    <property type="entry name" value="Response_reg"/>
    <property type="match status" value="1"/>
</dbReference>
<dbReference type="Proteomes" id="UP000215703">
    <property type="component" value="Chromosome"/>
</dbReference>
<feature type="domain" description="Response regulatory" evidence="3">
    <location>
        <begin position="1"/>
        <end position="114"/>
    </location>
</feature>
<dbReference type="InterPro" id="IPR050595">
    <property type="entry name" value="Bact_response_regulator"/>
</dbReference>
<proteinExistence type="predicted"/>
<evidence type="ECO:0000259" key="3">
    <source>
        <dbReference type="PROSITE" id="PS50110"/>
    </source>
</evidence>
<evidence type="ECO:0000313" key="5">
    <source>
        <dbReference type="Proteomes" id="UP000215703"/>
    </source>
</evidence>
<dbReference type="InterPro" id="IPR001789">
    <property type="entry name" value="Sig_transdc_resp-reg_receiver"/>
</dbReference>
<protein>
    <submittedName>
        <fullName evidence="4">Response regulator</fullName>
    </submittedName>
</protein>
<feature type="modified residue" description="4-aspartylphosphate" evidence="2">
    <location>
        <position position="50"/>
    </location>
</feature>
<dbReference type="PROSITE" id="PS50110">
    <property type="entry name" value="RESPONSE_REGULATORY"/>
    <property type="match status" value="1"/>
</dbReference>
<dbReference type="InterPro" id="IPR011006">
    <property type="entry name" value="CheY-like_superfamily"/>
</dbReference>
<keyword evidence="1 2" id="KW-0597">Phosphoprotein</keyword>
<organism evidence="4 5">
    <name type="scientific">Bradyrhizobium ottawaense</name>
    <dbReference type="NCBI Taxonomy" id="931866"/>
    <lineage>
        <taxon>Bacteria</taxon>
        <taxon>Pseudomonadati</taxon>
        <taxon>Pseudomonadota</taxon>
        <taxon>Alphaproteobacteria</taxon>
        <taxon>Hyphomicrobiales</taxon>
        <taxon>Nitrobacteraceae</taxon>
        <taxon>Bradyrhizobium</taxon>
    </lineage>
</organism>
<evidence type="ECO:0000256" key="2">
    <source>
        <dbReference type="PROSITE-ProRule" id="PRU00169"/>
    </source>
</evidence>